<evidence type="ECO:0000256" key="1">
    <source>
        <dbReference type="SAM" id="MobiDB-lite"/>
    </source>
</evidence>
<proteinExistence type="predicted"/>
<keyword evidence="3" id="KW-1185">Reference proteome</keyword>
<protein>
    <submittedName>
        <fullName evidence="2">Uncharacterized protein</fullName>
    </submittedName>
</protein>
<dbReference type="Proteomes" id="UP000698800">
    <property type="component" value="Unassembled WGS sequence"/>
</dbReference>
<dbReference type="EMBL" id="JAGHQL010000138">
    <property type="protein sequence ID" value="KAH0537600.1"/>
    <property type="molecule type" value="Genomic_DNA"/>
</dbReference>
<accession>A0A9P8KVV1</accession>
<comment type="caution">
    <text evidence="2">The sequence shown here is derived from an EMBL/GenBank/DDBJ whole genome shotgun (WGS) entry which is preliminary data.</text>
</comment>
<organism evidence="2 3">
    <name type="scientific">Glutinoglossum americanum</name>
    <dbReference type="NCBI Taxonomy" id="1670608"/>
    <lineage>
        <taxon>Eukaryota</taxon>
        <taxon>Fungi</taxon>
        <taxon>Dikarya</taxon>
        <taxon>Ascomycota</taxon>
        <taxon>Pezizomycotina</taxon>
        <taxon>Geoglossomycetes</taxon>
        <taxon>Geoglossales</taxon>
        <taxon>Geoglossaceae</taxon>
        <taxon>Glutinoglossum</taxon>
    </lineage>
</organism>
<evidence type="ECO:0000313" key="3">
    <source>
        <dbReference type="Proteomes" id="UP000698800"/>
    </source>
</evidence>
<sequence length="138" mass="15277">MRGKNPLGENLWVPIFEKRSPEEKKSHRVVMPSLELGEVPLDGRGEPPVYQDNDAGYRTGRPAYGQKGTPSKVVRQLKGFADATRRDVSTMIRQKGAVESVYTKRWTFYDLPGSIMDGEEVERLSTAAPRAAVSGGRG</sequence>
<dbReference type="AlphaFoldDB" id="A0A9P8KVV1"/>
<name>A0A9P8KVV1_9PEZI</name>
<reference evidence="2" key="1">
    <citation type="submission" date="2021-03" db="EMBL/GenBank/DDBJ databases">
        <title>Comparative genomics and phylogenomic investigation of the class Geoglossomycetes provide insights into ecological specialization and systematics.</title>
        <authorList>
            <person name="Melie T."/>
            <person name="Pirro S."/>
            <person name="Miller A.N."/>
            <person name="Quandt A."/>
        </authorList>
    </citation>
    <scope>NUCLEOTIDE SEQUENCE</scope>
    <source>
        <strain evidence="2">GBOQ0MN5Z8</strain>
    </source>
</reference>
<feature type="region of interest" description="Disordered" evidence="1">
    <location>
        <begin position="38"/>
        <end position="70"/>
    </location>
</feature>
<gene>
    <name evidence="2" type="ORF">FGG08_005632</name>
</gene>
<evidence type="ECO:0000313" key="2">
    <source>
        <dbReference type="EMBL" id="KAH0537600.1"/>
    </source>
</evidence>